<evidence type="ECO:0000313" key="3">
    <source>
        <dbReference type="Proteomes" id="UP000252008"/>
    </source>
</evidence>
<accession>A0A375YIB9</accession>
<evidence type="ECO:0000259" key="1">
    <source>
        <dbReference type="Pfam" id="PF12680"/>
    </source>
</evidence>
<reference evidence="2 3" key="1">
    <citation type="submission" date="2018-05" db="EMBL/GenBank/DDBJ databases">
        <authorList>
            <consortium name="IHU Genomes"/>
        </authorList>
    </citation>
    <scope>NUCLEOTIDE SEQUENCE [LARGE SCALE GENOMIC DNA]</scope>
    <source>
        <strain evidence="2 3">P7335</strain>
    </source>
</reference>
<name>A0A375YIB9_MYCPF</name>
<dbReference type="SUPFAM" id="SSF54427">
    <property type="entry name" value="NTF2-like"/>
    <property type="match status" value="1"/>
</dbReference>
<keyword evidence="3" id="KW-1185">Reference proteome</keyword>
<dbReference type="AlphaFoldDB" id="A0A375YIB9"/>
<dbReference type="InterPro" id="IPR037401">
    <property type="entry name" value="SnoaL-like"/>
</dbReference>
<dbReference type="Proteomes" id="UP000252008">
    <property type="component" value="Unassembled WGS sequence"/>
</dbReference>
<protein>
    <recommendedName>
        <fullName evidence="1">SnoaL-like domain-containing protein</fullName>
    </recommendedName>
</protein>
<dbReference type="Gene3D" id="3.10.450.50">
    <property type="match status" value="1"/>
</dbReference>
<dbReference type="Pfam" id="PF12680">
    <property type="entry name" value="SnoaL_2"/>
    <property type="match status" value="1"/>
</dbReference>
<sequence length="127" mass="14274">MPDALTAAADRLFDAITRGDIDAVSRMFSPEVAVWHSGDSRDSDHRRAVKIIDWFITATVERRYEVLDRRFFDGGFVQQHVLHARARRGETIAMRVCIVIAVGADGLITRIDEYFDPAEMQPLLAAG</sequence>
<dbReference type="STRING" id="39692.BST38_00380"/>
<gene>
    <name evidence="2" type="ORF">MPP7335_02630</name>
</gene>
<evidence type="ECO:0000313" key="2">
    <source>
        <dbReference type="EMBL" id="SRX80885.1"/>
    </source>
</evidence>
<dbReference type="EMBL" id="UEGS01000001">
    <property type="protein sequence ID" value="SRX80885.1"/>
    <property type="molecule type" value="Genomic_DNA"/>
</dbReference>
<dbReference type="RefSeq" id="WP_083141251.1">
    <property type="nucleotide sequence ID" value="NZ_MVID01000001.1"/>
</dbReference>
<dbReference type="InterPro" id="IPR032710">
    <property type="entry name" value="NTF2-like_dom_sf"/>
</dbReference>
<organism evidence="2 3">
    <name type="scientific">Mycolicibacterium parafortuitum</name>
    <name type="common">Mycobacterium parafortuitum</name>
    <dbReference type="NCBI Taxonomy" id="39692"/>
    <lineage>
        <taxon>Bacteria</taxon>
        <taxon>Bacillati</taxon>
        <taxon>Actinomycetota</taxon>
        <taxon>Actinomycetes</taxon>
        <taxon>Mycobacteriales</taxon>
        <taxon>Mycobacteriaceae</taxon>
        <taxon>Mycolicibacterium</taxon>
    </lineage>
</organism>
<feature type="domain" description="SnoaL-like" evidence="1">
    <location>
        <begin position="10"/>
        <end position="111"/>
    </location>
</feature>
<proteinExistence type="predicted"/>